<organism evidence="2 3">
    <name type="scientific">Chiloscyllium punctatum</name>
    <name type="common">Brownbanded bambooshark</name>
    <name type="synonym">Hemiscyllium punctatum</name>
    <dbReference type="NCBI Taxonomy" id="137246"/>
    <lineage>
        <taxon>Eukaryota</taxon>
        <taxon>Metazoa</taxon>
        <taxon>Chordata</taxon>
        <taxon>Craniata</taxon>
        <taxon>Vertebrata</taxon>
        <taxon>Chondrichthyes</taxon>
        <taxon>Elasmobranchii</taxon>
        <taxon>Galeomorphii</taxon>
        <taxon>Galeoidea</taxon>
        <taxon>Orectolobiformes</taxon>
        <taxon>Hemiscylliidae</taxon>
        <taxon>Chiloscyllium</taxon>
    </lineage>
</organism>
<accession>A0A401SG99</accession>
<keyword evidence="3" id="KW-1185">Reference proteome</keyword>
<sequence length="156" mass="17113">MRILEGLPSRQRGLKVEACSRWKSVSVARQQDATSVGGECTGTDRSQTSLGGSYGSRRRFNSKRSFTREPGNVTITLGCCFVMSYLQPPSVREAIQPVVPARSGPKVNPCHITTVFAKSRNAPRWVGSRLHSVCAVPVESLKRVQCGEMARTMTEL</sequence>
<protein>
    <submittedName>
        <fullName evidence="2">Uncharacterized protein</fullName>
    </submittedName>
</protein>
<dbReference type="AlphaFoldDB" id="A0A401SG99"/>
<evidence type="ECO:0000256" key="1">
    <source>
        <dbReference type="SAM" id="MobiDB-lite"/>
    </source>
</evidence>
<proteinExistence type="predicted"/>
<dbReference type="EMBL" id="BEZZ01000252">
    <property type="protein sequence ID" value="GCC29452.1"/>
    <property type="molecule type" value="Genomic_DNA"/>
</dbReference>
<comment type="caution">
    <text evidence="2">The sequence shown here is derived from an EMBL/GenBank/DDBJ whole genome shotgun (WGS) entry which is preliminary data.</text>
</comment>
<name>A0A401SG99_CHIPU</name>
<feature type="region of interest" description="Disordered" evidence="1">
    <location>
        <begin position="33"/>
        <end position="55"/>
    </location>
</feature>
<evidence type="ECO:0000313" key="2">
    <source>
        <dbReference type="EMBL" id="GCC29452.1"/>
    </source>
</evidence>
<dbReference type="Proteomes" id="UP000287033">
    <property type="component" value="Unassembled WGS sequence"/>
</dbReference>
<reference evidence="2 3" key="1">
    <citation type="journal article" date="2018" name="Nat. Ecol. Evol.">
        <title>Shark genomes provide insights into elasmobranch evolution and the origin of vertebrates.</title>
        <authorList>
            <person name="Hara Y"/>
            <person name="Yamaguchi K"/>
            <person name="Onimaru K"/>
            <person name="Kadota M"/>
            <person name="Koyanagi M"/>
            <person name="Keeley SD"/>
            <person name="Tatsumi K"/>
            <person name="Tanaka K"/>
            <person name="Motone F"/>
            <person name="Kageyama Y"/>
            <person name="Nozu R"/>
            <person name="Adachi N"/>
            <person name="Nishimura O"/>
            <person name="Nakagawa R"/>
            <person name="Tanegashima C"/>
            <person name="Kiyatake I"/>
            <person name="Matsumoto R"/>
            <person name="Murakumo K"/>
            <person name="Nishida K"/>
            <person name="Terakita A"/>
            <person name="Kuratani S"/>
            <person name="Sato K"/>
            <person name="Hyodo S Kuraku.S."/>
        </authorList>
    </citation>
    <scope>NUCLEOTIDE SEQUENCE [LARGE SCALE GENOMIC DNA]</scope>
</reference>
<gene>
    <name evidence="2" type="ORF">chiPu_0007894</name>
</gene>
<evidence type="ECO:0000313" key="3">
    <source>
        <dbReference type="Proteomes" id="UP000287033"/>
    </source>
</evidence>